<dbReference type="InterPro" id="IPR051532">
    <property type="entry name" value="Ester_Hydrolysis_Enzymes"/>
</dbReference>
<organism evidence="2 3">
    <name type="scientific">Cupriavidus respiraculi</name>
    <dbReference type="NCBI Taxonomy" id="195930"/>
    <lineage>
        <taxon>Bacteria</taxon>
        <taxon>Pseudomonadati</taxon>
        <taxon>Pseudomonadota</taxon>
        <taxon>Betaproteobacteria</taxon>
        <taxon>Burkholderiales</taxon>
        <taxon>Burkholderiaceae</taxon>
        <taxon>Cupriavidus</taxon>
    </lineage>
</organism>
<feature type="domain" description="SGNH hydrolase-type esterase" evidence="1">
    <location>
        <begin position="69"/>
        <end position="227"/>
    </location>
</feature>
<dbReference type="Gene3D" id="3.40.50.1110">
    <property type="entry name" value="SGNH hydrolase"/>
    <property type="match status" value="1"/>
</dbReference>
<accession>A0ABN7Z6I1</accession>
<sequence>MLSRKVLIASLALNVALAGVIGMAIHRLGGLEYLAFKIRNGDDGSGYSVGRLEHLQAMDQRGGTGKIVFVGDSITEAGEWGEFLGNANVVNRGIGGDSIARVLNRIESIAKTRPAKIFLMAGINDLAVLDHRQVFAQYQQTVERIRAISPATRIYVQSTLPVNRSVRDTGRDNREVTALNRLLAGLPQSDPLIRYIDVGSGLLDSDGDLGREYTHDGVHLNGKGYARWRAAVLPHVTEPLGDATATASR</sequence>
<protein>
    <recommendedName>
        <fullName evidence="1">SGNH hydrolase-type esterase domain-containing protein</fullName>
    </recommendedName>
</protein>
<evidence type="ECO:0000259" key="1">
    <source>
        <dbReference type="Pfam" id="PF13472"/>
    </source>
</evidence>
<dbReference type="InterPro" id="IPR036514">
    <property type="entry name" value="SGNH_hydro_sf"/>
</dbReference>
<dbReference type="EMBL" id="CAJZAH010000004">
    <property type="protein sequence ID" value="CAG9179905.1"/>
    <property type="molecule type" value="Genomic_DNA"/>
</dbReference>
<evidence type="ECO:0000313" key="2">
    <source>
        <dbReference type="EMBL" id="CAG9179905.1"/>
    </source>
</evidence>
<dbReference type="Pfam" id="PF13472">
    <property type="entry name" value="Lipase_GDSL_2"/>
    <property type="match status" value="1"/>
</dbReference>
<gene>
    <name evidence="2" type="ORF">LMG21510_03930</name>
</gene>
<reference evidence="2 3" key="1">
    <citation type="submission" date="2021-08" db="EMBL/GenBank/DDBJ databases">
        <authorList>
            <person name="Peeters C."/>
        </authorList>
    </citation>
    <scope>NUCLEOTIDE SEQUENCE [LARGE SCALE GENOMIC DNA]</scope>
    <source>
        <strain evidence="2 3">LMG 21510</strain>
    </source>
</reference>
<name>A0ABN7Z6I1_9BURK</name>
<dbReference type="InterPro" id="IPR013830">
    <property type="entry name" value="SGNH_hydro"/>
</dbReference>
<evidence type="ECO:0000313" key="3">
    <source>
        <dbReference type="Proteomes" id="UP000721236"/>
    </source>
</evidence>
<dbReference type="Proteomes" id="UP000721236">
    <property type="component" value="Unassembled WGS sequence"/>
</dbReference>
<dbReference type="SUPFAM" id="SSF52266">
    <property type="entry name" value="SGNH hydrolase"/>
    <property type="match status" value="1"/>
</dbReference>
<keyword evidence="3" id="KW-1185">Reference proteome</keyword>
<dbReference type="RefSeq" id="WP_224043545.1">
    <property type="nucleotide sequence ID" value="NZ_CAJZAH010000004.1"/>
</dbReference>
<proteinExistence type="predicted"/>
<dbReference type="PANTHER" id="PTHR30383">
    <property type="entry name" value="THIOESTERASE 1/PROTEASE 1/LYSOPHOSPHOLIPASE L1"/>
    <property type="match status" value="1"/>
</dbReference>
<comment type="caution">
    <text evidence="2">The sequence shown here is derived from an EMBL/GenBank/DDBJ whole genome shotgun (WGS) entry which is preliminary data.</text>
</comment>